<evidence type="ECO:0000313" key="4">
    <source>
        <dbReference type="Proteomes" id="UP000435112"/>
    </source>
</evidence>
<dbReference type="Proteomes" id="UP000435112">
    <property type="component" value="Unassembled WGS sequence"/>
</dbReference>
<keyword evidence="3" id="KW-1185">Reference proteome</keyword>
<sequence length="90" mass="9970">MKAAVGSGDVALVEWLLRQEILDASEGTEILELLPSEGTQEAAANGHLEMLKWIREKGNYDREISAGTLLKAAENGHMDIVHWIIDTDRK</sequence>
<evidence type="ECO:0008006" key="5">
    <source>
        <dbReference type="Google" id="ProtNLM"/>
    </source>
</evidence>
<protein>
    <recommendedName>
        <fullName evidence="5">Ankyrin repeat protein</fullName>
    </recommendedName>
</protein>
<dbReference type="AlphaFoldDB" id="A0A6A4AWG0"/>
<evidence type="ECO:0000313" key="2">
    <source>
        <dbReference type="EMBL" id="KAE9263287.1"/>
    </source>
</evidence>
<evidence type="ECO:0000313" key="1">
    <source>
        <dbReference type="EMBL" id="KAE8955307.1"/>
    </source>
</evidence>
<organism evidence="2 3">
    <name type="scientific">Phytophthora rubi</name>
    <dbReference type="NCBI Taxonomy" id="129364"/>
    <lineage>
        <taxon>Eukaryota</taxon>
        <taxon>Sar</taxon>
        <taxon>Stramenopiles</taxon>
        <taxon>Oomycota</taxon>
        <taxon>Peronosporomycetes</taxon>
        <taxon>Peronosporales</taxon>
        <taxon>Peronosporaceae</taxon>
        <taxon>Phytophthora</taxon>
    </lineage>
</organism>
<dbReference type="PANTHER" id="PTHR46586:SF3">
    <property type="entry name" value="ANKYRIN REPEAT-CONTAINING PROTEIN"/>
    <property type="match status" value="1"/>
</dbReference>
<gene>
    <name evidence="1" type="ORF">PR002_g31818</name>
    <name evidence="2" type="ORF">PR003_g33208</name>
</gene>
<accession>A0A6A4AWG0</accession>
<dbReference type="PANTHER" id="PTHR46586">
    <property type="entry name" value="ANKYRIN REPEAT-CONTAINING PROTEIN"/>
    <property type="match status" value="1"/>
</dbReference>
<evidence type="ECO:0000313" key="3">
    <source>
        <dbReference type="Proteomes" id="UP000434957"/>
    </source>
</evidence>
<reference evidence="2 3" key="1">
    <citation type="submission" date="2018-08" db="EMBL/GenBank/DDBJ databases">
        <title>Genomic investigation of the strawberry pathogen Phytophthora fragariae indicates pathogenicity is determined by transcriptional variation in three key races.</title>
        <authorList>
            <person name="Adams T.M."/>
            <person name="Armitage A.D."/>
            <person name="Sobczyk M.K."/>
            <person name="Bates H.J."/>
            <person name="Dunwell J.M."/>
            <person name="Nellist C.F."/>
            <person name="Harrison R.J."/>
        </authorList>
    </citation>
    <scope>NUCLEOTIDE SEQUENCE [LARGE SCALE GENOMIC DNA]</scope>
    <source>
        <strain evidence="1 4">SCRP324</strain>
        <strain evidence="2 3">SCRP333</strain>
    </source>
</reference>
<dbReference type="OrthoDB" id="129135at2759"/>
<name>A0A6A4AWG0_9STRA</name>
<dbReference type="InterPro" id="IPR052050">
    <property type="entry name" value="SecEffector_AnkRepeat"/>
</dbReference>
<comment type="caution">
    <text evidence="2">The sequence shown here is derived from an EMBL/GenBank/DDBJ whole genome shotgun (WGS) entry which is preliminary data.</text>
</comment>
<proteinExistence type="predicted"/>
<dbReference type="InterPro" id="IPR036770">
    <property type="entry name" value="Ankyrin_rpt-contain_sf"/>
</dbReference>
<dbReference type="SUPFAM" id="SSF140860">
    <property type="entry name" value="Pseudo ankyrin repeat-like"/>
    <property type="match status" value="1"/>
</dbReference>
<dbReference type="Gene3D" id="1.25.40.20">
    <property type="entry name" value="Ankyrin repeat-containing domain"/>
    <property type="match status" value="1"/>
</dbReference>
<dbReference type="Proteomes" id="UP000434957">
    <property type="component" value="Unassembled WGS sequence"/>
</dbReference>
<dbReference type="EMBL" id="QXFT01009067">
    <property type="protein sequence ID" value="KAE9263287.1"/>
    <property type="molecule type" value="Genomic_DNA"/>
</dbReference>
<dbReference type="EMBL" id="QXFU01009167">
    <property type="protein sequence ID" value="KAE8955307.1"/>
    <property type="molecule type" value="Genomic_DNA"/>
</dbReference>